<dbReference type="CDD" id="cd02208">
    <property type="entry name" value="cupin_RmlC-like"/>
    <property type="match status" value="1"/>
</dbReference>
<keyword evidence="1" id="KW-0479">Metal-binding</keyword>
<dbReference type="EMBL" id="CP046147">
    <property type="protein sequence ID" value="WFG39705.1"/>
    <property type="molecule type" value="Genomic_DNA"/>
</dbReference>
<evidence type="ECO:0000313" key="3">
    <source>
        <dbReference type="EMBL" id="MDG0865544.1"/>
    </source>
</evidence>
<evidence type="ECO:0000313" key="4">
    <source>
        <dbReference type="EMBL" id="WFG39705.1"/>
    </source>
</evidence>
<name>A0AAJ5ZHX4_9CHLR</name>
<dbReference type="GO" id="GO:0046872">
    <property type="term" value="F:metal ion binding"/>
    <property type="evidence" value="ECO:0007669"/>
    <property type="project" value="UniProtKB-KW"/>
</dbReference>
<dbReference type="RefSeq" id="WP_342823680.1">
    <property type="nucleotide sequence ID" value="NZ_CP046146.1"/>
</dbReference>
<evidence type="ECO:0000313" key="5">
    <source>
        <dbReference type="Proteomes" id="UP001219901"/>
    </source>
</evidence>
<reference evidence="5 6" key="1">
    <citation type="submission" date="2019-11" db="EMBL/GenBank/DDBJ databases">
        <authorList>
            <person name="Cho J.-C."/>
        </authorList>
    </citation>
    <scope>NUCLEOTIDE SEQUENCE [LARGE SCALE GENOMIC DNA]</scope>
    <source>
        <strain evidence="4 5">JH1073</strain>
        <strain evidence="3 6">JH702</strain>
    </source>
</reference>
<dbReference type="InterPro" id="IPR014710">
    <property type="entry name" value="RmlC-like_jellyroll"/>
</dbReference>
<evidence type="ECO:0000259" key="2">
    <source>
        <dbReference type="Pfam" id="PF07883"/>
    </source>
</evidence>
<dbReference type="InterPro" id="IPR011051">
    <property type="entry name" value="RmlC_Cupin_sf"/>
</dbReference>
<accession>A0AAJ5ZHX4</accession>
<organism evidence="4 5">
    <name type="scientific">Candidatus Lucifugimonas marina</name>
    <dbReference type="NCBI Taxonomy" id="3038979"/>
    <lineage>
        <taxon>Bacteria</taxon>
        <taxon>Bacillati</taxon>
        <taxon>Chloroflexota</taxon>
        <taxon>Dehalococcoidia</taxon>
        <taxon>SAR202 cluster</taxon>
        <taxon>Candidatus Lucifugimonadales</taxon>
        <taxon>Candidatus Lucifugimonadaceae</taxon>
        <taxon>Candidatus Lucifugimonas</taxon>
    </lineage>
</organism>
<reference evidence="4" key="2">
    <citation type="journal article" date="2023" name="Nat. Commun.">
        <title>Cultivation of marine bacteria of the SAR202 clade.</title>
        <authorList>
            <person name="Lim Y."/>
            <person name="Seo J.H."/>
            <person name="Giovannoni S.J."/>
            <person name="Kang I."/>
            <person name="Cho J.C."/>
        </authorList>
    </citation>
    <scope>NUCLEOTIDE SEQUENCE</scope>
    <source>
        <strain evidence="4">JH1073</strain>
    </source>
</reference>
<dbReference type="InterPro" id="IPR051610">
    <property type="entry name" value="GPI/OXD"/>
</dbReference>
<dbReference type="Proteomes" id="UP001321249">
    <property type="component" value="Unassembled WGS sequence"/>
</dbReference>
<sequence length="159" mass="17832">MGTDYEGVVAAISDVVEGPIPPRVDATFGPGMMHIEIDKIVEQMGPPPWSKLLVEDERNRGTLIASAPGQGNHAHWHSNFDEWWFVMKGKLRWELTGGKIIHAQKGDIVWIPRGTVHHIVTEGDEMSLRFAVAMPPAVHVWQEECENCDDTWEARTPSD</sequence>
<evidence type="ECO:0000256" key="1">
    <source>
        <dbReference type="ARBA" id="ARBA00022723"/>
    </source>
</evidence>
<dbReference type="InterPro" id="IPR013096">
    <property type="entry name" value="Cupin_2"/>
</dbReference>
<feature type="domain" description="Cupin type-2" evidence="2">
    <location>
        <begin position="67"/>
        <end position="130"/>
    </location>
</feature>
<evidence type="ECO:0000313" key="6">
    <source>
        <dbReference type="Proteomes" id="UP001321249"/>
    </source>
</evidence>
<reference evidence="5" key="3">
    <citation type="submission" date="2023-06" db="EMBL/GenBank/DDBJ databases">
        <title>Pangenomics reveal diversification of enzyme families and niche specialization in globally abundant SAR202 bacteria.</title>
        <authorList>
            <person name="Saw J.H.W."/>
        </authorList>
    </citation>
    <scope>NUCLEOTIDE SEQUENCE [LARGE SCALE GENOMIC DNA]</scope>
    <source>
        <strain evidence="5">JH1073</strain>
    </source>
</reference>
<dbReference type="AlphaFoldDB" id="A0AAJ5ZHX4"/>
<dbReference type="PANTHER" id="PTHR35848">
    <property type="entry name" value="OXALATE-BINDING PROTEIN"/>
    <property type="match status" value="1"/>
</dbReference>
<dbReference type="Proteomes" id="UP001219901">
    <property type="component" value="Chromosome"/>
</dbReference>
<keyword evidence="5" id="KW-1185">Reference proteome</keyword>
<dbReference type="Gene3D" id="2.60.120.10">
    <property type="entry name" value="Jelly Rolls"/>
    <property type="match status" value="1"/>
</dbReference>
<dbReference type="EMBL" id="WMBE01000001">
    <property type="protein sequence ID" value="MDG0865544.1"/>
    <property type="molecule type" value="Genomic_DNA"/>
</dbReference>
<protein>
    <submittedName>
        <fullName evidence="4">Cupin domain-containing protein</fullName>
    </submittedName>
</protein>
<gene>
    <name evidence="3" type="ORF">GKO46_00450</name>
    <name evidence="4" type="ORF">GKO48_08770</name>
</gene>
<proteinExistence type="predicted"/>
<dbReference type="SUPFAM" id="SSF51182">
    <property type="entry name" value="RmlC-like cupins"/>
    <property type="match status" value="1"/>
</dbReference>
<dbReference type="Pfam" id="PF07883">
    <property type="entry name" value="Cupin_2"/>
    <property type="match status" value="1"/>
</dbReference>